<accession>A0ACC2G2H5</accession>
<evidence type="ECO:0000313" key="1">
    <source>
        <dbReference type="EMBL" id="KAJ7997819.1"/>
    </source>
</evidence>
<protein>
    <submittedName>
        <fullName evidence="1">Uncharacterized protein</fullName>
    </submittedName>
</protein>
<organism evidence="1 2">
    <name type="scientific">Dallia pectoralis</name>
    <name type="common">Alaska blackfish</name>
    <dbReference type="NCBI Taxonomy" id="75939"/>
    <lineage>
        <taxon>Eukaryota</taxon>
        <taxon>Metazoa</taxon>
        <taxon>Chordata</taxon>
        <taxon>Craniata</taxon>
        <taxon>Vertebrata</taxon>
        <taxon>Euteleostomi</taxon>
        <taxon>Actinopterygii</taxon>
        <taxon>Neopterygii</taxon>
        <taxon>Teleostei</taxon>
        <taxon>Protacanthopterygii</taxon>
        <taxon>Esociformes</taxon>
        <taxon>Umbridae</taxon>
        <taxon>Dallia</taxon>
    </lineage>
</organism>
<comment type="caution">
    <text evidence="1">The sequence shown here is derived from an EMBL/GenBank/DDBJ whole genome shotgun (WGS) entry which is preliminary data.</text>
</comment>
<keyword evidence="2" id="KW-1185">Reference proteome</keyword>
<evidence type="ECO:0000313" key="2">
    <source>
        <dbReference type="Proteomes" id="UP001157502"/>
    </source>
</evidence>
<sequence length="70" mass="7792">MCPITGPRAQPYRLPPPNEEDPAEPTADPDLHRPASLTKSQAPRMPNSSVWTLFPSPVHLRSLRKRVKPG</sequence>
<dbReference type="EMBL" id="CM055745">
    <property type="protein sequence ID" value="KAJ7997819.1"/>
    <property type="molecule type" value="Genomic_DNA"/>
</dbReference>
<name>A0ACC2G2H5_DALPE</name>
<proteinExistence type="predicted"/>
<dbReference type="Proteomes" id="UP001157502">
    <property type="component" value="Chromosome 18"/>
</dbReference>
<gene>
    <name evidence="1" type="ORF">DPEC_G00216090</name>
</gene>
<reference evidence="1" key="1">
    <citation type="submission" date="2021-05" db="EMBL/GenBank/DDBJ databases">
        <authorList>
            <person name="Pan Q."/>
            <person name="Jouanno E."/>
            <person name="Zahm M."/>
            <person name="Klopp C."/>
            <person name="Cabau C."/>
            <person name="Louis A."/>
            <person name="Berthelot C."/>
            <person name="Parey E."/>
            <person name="Roest Crollius H."/>
            <person name="Montfort J."/>
            <person name="Robinson-Rechavi M."/>
            <person name="Bouchez O."/>
            <person name="Lampietro C."/>
            <person name="Lopez Roques C."/>
            <person name="Donnadieu C."/>
            <person name="Postlethwait J."/>
            <person name="Bobe J."/>
            <person name="Dillon D."/>
            <person name="Chandos A."/>
            <person name="von Hippel F."/>
            <person name="Guiguen Y."/>
        </authorList>
    </citation>
    <scope>NUCLEOTIDE SEQUENCE</scope>
    <source>
        <strain evidence="1">YG-Jan2019</strain>
    </source>
</reference>